<dbReference type="EMBL" id="MU004313">
    <property type="protein sequence ID" value="KAF2658709.1"/>
    <property type="molecule type" value="Genomic_DNA"/>
</dbReference>
<dbReference type="InterPro" id="IPR032675">
    <property type="entry name" value="LRR_dom_sf"/>
</dbReference>
<sequence length="535" mass="61484">MHHAWQIEDIWFLILRHLEPRDLGRLAQTCRLLFEIASNGLWNTITDFSVFLYPLPEDCMRRWLRQEDVRRLDFYASKIQHIDLQGFSDEKPMRPPEKFGRLSSGYSMGLKKSWEVLWQDVAAQRATNFEFLPNLHRLRIDNVTEEVIFPLVGISGIHLEQLSIWNIRHNKTSPNVLHMLERFQATPKLEKLCVRDGEDSMLPLKLIQQSPLNHLWLEPRAHAAYYNTPLPIQHGLRAEVFRKSTLQRLDIGLTRDWYFPEVESIRPYLPCLKALVLDLTKFWPSSAPCPNAHVNSWTCAKKSEYASDRDCGRRSPTLFFRGLDTLELSSLEIKFPCDTTAIMFNDVVSAARESCRLDSLTELGFSGGGGSHGSCWGCWTRTIPRLSSAELRNSLRMLLPLPHLKTLRISVVPNFLEIFDLDAYRKVADALPALQGLWLGHAGFNRQDGFIPMRHVAAFCSMLPHLEELHVGAIDGLGLDEDPEVRWQCASIRTVRVANWVRRSVTRPVPEPETLIDLNLLAYFPNADSRKERAC</sequence>
<protein>
    <recommendedName>
        <fullName evidence="1">F-box domain-containing protein</fullName>
    </recommendedName>
</protein>
<dbReference type="SUPFAM" id="SSF81383">
    <property type="entry name" value="F-box domain"/>
    <property type="match status" value="1"/>
</dbReference>
<dbReference type="Proteomes" id="UP000799324">
    <property type="component" value="Unassembled WGS sequence"/>
</dbReference>
<name>A0A6A6TFD2_9PLEO</name>
<dbReference type="InterPro" id="IPR036047">
    <property type="entry name" value="F-box-like_dom_sf"/>
</dbReference>
<dbReference type="CDD" id="cd09917">
    <property type="entry name" value="F-box_SF"/>
    <property type="match status" value="1"/>
</dbReference>
<dbReference type="OrthoDB" id="3543113at2759"/>
<accession>A0A6A6TFD2</accession>
<evidence type="ECO:0000313" key="3">
    <source>
        <dbReference type="Proteomes" id="UP000799324"/>
    </source>
</evidence>
<dbReference type="AlphaFoldDB" id="A0A6A6TFD2"/>
<gene>
    <name evidence="2" type="ORF">K491DRAFT_713415</name>
</gene>
<dbReference type="Gene3D" id="3.80.10.10">
    <property type="entry name" value="Ribonuclease Inhibitor"/>
    <property type="match status" value="1"/>
</dbReference>
<dbReference type="InterPro" id="IPR001810">
    <property type="entry name" value="F-box_dom"/>
</dbReference>
<evidence type="ECO:0000313" key="2">
    <source>
        <dbReference type="EMBL" id="KAF2658709.1"/>
    </source>
</evidence>
<feature type="domain" description="F-box" evidence="1">
    <location>
        <begin position="9"/>
        <end position="45"/>
    </location>
</feature>
<reference evidence="2" key="1">
    <citation type="journal article" date="2020" name="Stud. Mycol.">
        <title>101 Dothideomycetes genomes: a test case for predicting lifestyles and emergence of pathogens.</title>
        <authorList>
            <person name="Haridas S."/>
            <person name="Albert R."/>
            <person name="Binder M."/>
            <person name="Bloem J."/>
            <person name="Labutti K."/>
            <person name="Salamov A."/>
            <person name="Andreopoulos B."/>
            <person name="Baker S."/>
            <person name="Barry K."/>
            <person name="Bills G."/>
            <person name="Bluhm B."/>
            <person name="Cannon C."/>
            <person name="Castanera R."/>
            <person name="Culley D."/>
            <person name="Daum C."/>
            <person name="Ezra D."/>
            <person name="Gonzalez J."/>
            <person name="Henrissat B."/>
            <person name="Kuo A."/>
            <person name="Liang C."/>
            <person name="Lipzen A."/>
            <person name="Lutzoni F."/>
            <person name="Magnuson J."/>
            <person name="Mondo S."/>
            <person name="Nolan M."/>
            <person name="Ohm R."/>
            <person name="Pangilinan J."/>
            <person name="Park H.-J."/>
            <person name="Ramirez L."/>
            <person name="Alfaro M."/>
            <person name="Sun H."/>
            <person name="Tritt A."/>
            <person name="Yoshinaga Y."/>
            <person name="Zwiers L.-H."/>
            <person name="Turgeon B."/>
            <person name="Goodwin S."/>
            <person name="Spatafora J."/>
            <person name="Crous P."/>
            <person name="Grigoriev I."/>
        </authorList>
    </citation>
    <scope>NUCLEOTIDE SEQUENCE</scope>
    <source>
        <strain evidence="2">CBS 122681</strain>
    </source>
</reference>
<keyword evidence="3" id="KW-1185">Reference proteome</keyword>
<proteinExistence type="predicted"/>
<evidence type="ECO:0000259" key="1">
    <source>
        <dbReference type="Pfam" id="PF12937"/>
    </source>
</evidence>
<organism evidence="2 3">
    <name type="scientific">Lophiostoma macrostomum CBS 122681</name>
    <dbReference type="NCBI Taxonomy" id="1314788"/>
    <lineage>
        <taxon>Eukaryota</taxon>
        <taxon>Fungi</taxon>
        <taxon>Dikarya</taxon>
        <taxon>Ascomycota</taxon>
        <taxon>Pezizomycotina</taxon>
        <taxon>Dothideomycetes</taxon>
        <taxon>Pleosporomycetidae</taxon>
        <taxon>Pleosporales</taxon>
        <taxon>Lophiostomataceae</taxon>
        <taxon>Lophiostoma</taxon>
    </lineage>
</organism>
<dbReference type="SUPFAM" id="SSF52047">
    <property type="entry name" value="RNI-like"/>
    <property type="match status" value="1"/>
</dbReference>
<dbReference type="Pfam" id="PF12937">
    <property type="entry name" value="F-box-like"/>
    <property type="match status" value="1"/>
</dbReference>